<comment type="caution">
    <text evidence="2">The sequence shown here is derived from an EMBL/GenBank/DDBJ whole genome shotgun (WGS) entry which is preliminary data.</text>
</comment>
<name>A0AAV3QMX8_LITER</name>
<dbReference type="PANTHER" id="PTHR21243">
    <property type="entry name" value="PROTEIN SCAI"/>
    <property type="match status" value="1"/>
</dbReference>
<evidence type="ECO:0000256" key="1">
    <source>
        <dbReference type="SAM" id="MobiDB-lite"/>
    </source>
</evidence>
<accession>A0AAV3QMX8</accession>
<dbReference type="EMBL" id="BAABME010004755">
    <property type="protein sequence ID" value="GAA0163467.1"/>
    <property type="molecule type" value="Genomic_DNA"/>
</dbReference>
<dbReference type="Proteomes" id="UP001454036">
    <property type="component" value="Unassembled WGS sequence"/>
</dbReference>
<evidence type="ECO:0008006" key="4">
    <source>
        <dbReference type="Google" id="ProtNLM"/>
    </source>
</evidence>
<protein>
    <recommendedName>
        <fullName evidence="4">Protein SCAI</fullName>
    </recommendedName>
</protein>
<gene>
    <name evidence="2" type="ORF">LIER_19325</name>
</gene>
<sequence length="597" mass="67670">MSNNDVSGKFRGLVESAEKKFARVRDLPLYSTTRGQNSHNFHKVFSAYTKLWKFQQENRRELIELGLHRWEIGEIASRIGQLYYSQYMRSSEMRFLVGAYVFYEAILSRRYFEGSEGDRGVRYKELRFYARFLMVALLLNRVEMVDLLLERFRGLVDESTSCFPGTSFKEWKLVLQEVIQFNRSNSLYLNTRPLRYSLLLDSYPSSQSYVNRFHSKKVLKFRDAVLTSYHKNEVRFTEQTLDTFRMLQCLEWEPTGPIPQKHPLELRENGGPDHSITSGIIDMKLAADMTDPNLPPNPKKAILYRPAVTQLLAVIATICAELPPESVMLVYLSASGNHGGTTSYVEGSGNSKRSSKLSSNSHKTNNRDTALRGNNIQHKELSSQNYENHLWLGPCKNGGANFLYPDDLIPFTRRPLLLIIDSDNSHAFKVLHGAERGETAALLLSPLNPSHKNPGALDGTQNGSQFTFFLAAPLQAFCELVGLKSSNDDLEVFDDADSIISAAFAQWEVTLCTSTSIDLAWAQFLSNPLLRRLILRFIFCRAVLTLFCLRENGDQYLPTCIPELPEYVAPHSEVVLPSIIRLANCLGVAGCFRFHGS</sequence>
<feature type="region of interest" description="Disordered" evidence="1">
    <location>
        <begin position="343"/>
        <end position="370"/>
    </location>
</feature>
<evidence type="ECO:0000313" key="2">
    <source>
        <dbReference type="EMBL" id="GAA0163467.1"/>
    </source>
</evidence>
<dbReference type="AlphaFoldDB" id="A0AAV3QMX8"/>
<feature type="compositionally biased region" description="Low complexity" evidence="1">
    <location>
        <begin position="348"/>
        <end position="363"/>
    </location>
</feature>
<dbReference type="InterPro" id="IPR022709">
    <property type="entry name" value="SCAI"/>
</dbReference>
<keyword evidence="3" id="KW-1185">Reference proteome</keyword>
<reference evidence="2 3" key="1">
    <citation type="submission" date="2024-01" db="EMBL/GenBank/DDBJ databases">
        <title>The complete chloroplast genome sequence of Lithospermum erythrorhizon: insights into the phylogenetic relationship among Boraginaceae species and the maternal lineages of purple gromwells.</title>
        <authorList>
            <person name="Okada T."/>
            <person name="Watanabe K."/>
        </authorList>
    </citation>
    <scope>NUCLEOTIDE SEQUENCE [LARGE SCALE GENOMIC DNA]</scope>
</reference>
<proteinExistence type="predicted"/>
<dbReference type="GO" id="GO:0003714">
    <property type="term" value="F:transcription corepressor activity"/>
    <property type="evidence" value="ECO:0007669"/>
    <property type="project" value="InterPro"/>
</dbReference>
<dbReference type="Pfam" id="PF12070">
    <property type="entry name" value="SCAI"/>
    <property type="match status" value="1"/>
</dbReference>
<dbReference type="GO" id="GO:0006351">
    <property type="term" value="P:DNA-templated transcription"/>
    <property type="evidence" value="ECO:0007669"/>
    <property type="project" value="InterPro"/>
</dbReference>
<organism evidence="2 3">
    <name type="scientific">Lithospermum erythrorhizon</name>
    <name type="common">Purple gromwell</name>
    <name type="synonym">Lithospermum officinale var. erythrorhizon</name>
    <dbReference type="NCBI Taxonomy" id="34254"/>
    <lineage>
        <taxon>Eukaryota</taxon>
        <taxon>Viridiplantae</taxon>
        <taxon>Streptophyta</taxon>
        <taxon>Embryophyta</taxon>
        <taxon>Tracheophyta</taxon>
        <taxon>Spermatophyta</taxon>
        <taxon>Magnoliopsida</taxon>
        <taxon>eudicotyledons</taxon>
        <taxon>Gunneridae</taxon>
        <taxon>Pentapetalae</taxon>
        <taxon>asterids</taxon>
        <taxon>lamiids</taxon>
        <taxon>Boraginales</taxon>
        <taxon>Boraginaceae</taxon>
        <taxon>Boraginoideae</taxon>
        <taxon>Lithospermeae</taxon>
        <taxon>Lithospermum</taxon>
    </lineage>
</organism>
<evidence type="ECO:0000313" key="3">
    <source>
        <dbReference type="Proteomes" id="UP001454036"/>
    </source>
</evidence>